<dbReference type="InterPro" id="IPR050597">
    <property type="entry name" value="Cytochrome_c_Oxidase_Subunit"/>
</dbReference>
<evidence type="ECO:0000313" key="10">
    <source>
        <dbReference type="Proteomes" id="UP000295293"/>
    </source>
</evidence>
<reference evidence="9 10" key="1">
    <citation type="submission" date="2019-03" db="EMBL/GenBank/DDBJ databases">
        <title>Genomic Encyclopedia of Type Strains, Phase IV (KMG-IV): sequencing the most valuable type-strain genomes for metagenomic binning, comparative biology and taxonomic classification.</title>
        <authorList>
            <person name="Goeker M."/>
        </authorList>
    </citation>
    <scope>NUCLEOTIDE SEQUENCE [LARGE SCALE GENOMIC DNA]</scope>
    <source>
        <strain evidence="9 10">DSM 21667</strain>
    </source>
</reference>
<evidence type="ECO:0000313" key="9">
    <source>
        <dbReference type="EMBL" id="TDR38981.1"/>
    </source>
</evidence>
<keyword evidence="10" id="KW-1185">Reference proteome</keyword>
<dbReference type="GO" id="GO:0046872">
    <property type="term" value="F:metal ion binding"/>
    <property type="evidence" value="ECO:0007669"/>
    <property type="project" value="UniProtKB-KW"/>
</dbReference>
<keyword evidence="7" id="KW-0732">Signal</keyword>
<dbReference type="InterPro" id="IPR009056">
    <property type="entry name" value="Cyt_c-like_dom"/>
</dbReference>
<keyword evidence="1" id="KW-0813">Transport</keyword>
<evidence type="ECO:0000259" key="8">
    <source>
        <dbReference type="PROSITE" id="PS51007"/>
    </source>
</evidence>
<dbReference type="PROSITE" id="PS51007">
    <property type="entry name" value="CYTC"/>
    <property type="match status" value="1"/>
</dbReference>
<name>A0A4R6YNC3_9GAMM</name>
<keyword evidence="3 6" id="KW-0479">Metal-binding</keyword>
<organism evidence="9 10">
    <name type="scientific">Tahibacter aquaticus</name>
    <dbReference type="NCBI Taxonomy" id="520092"/>
    <lineage>
        <taxon>Bacteria</taxon>
        <taxon>Pseudomonadati</taxon>
        <taxon>Pseudomonadota</taxon>
        <taxon>Gammaproteobacteria</taxon>
        <taxon>Lysobacterales</taxon>
        <taxon>Rhodanobacteraceae</taxon>
        <taxon>Tahibacter</taxon>
    </lineage>
</organism>
<dbReference type="RefSeq" id="WP_208113702.1">
    <property type="nucleotide sequence ID" value="NZ_SNZH01000018.1"/>
</dbReference>
<evidence type="ECO:0000256" key="7">
    <source>
        <dbReference type="SAM" id="SignalP"/>
    </source>
</evidence>
<accession>A0A4R6YNC3</accession>
<protein>
    <submittedName>
        <fullName evidence="9">Cytochrome c553</fullName>
    </submittedName>
</protein>
<dbReference type="Pfam" id="PF00034">
    <property type="entry name" value="Cytochrom_C"/>
    <property type="match status" value="1"/>
</dbReference>
<dbReference type="EMBL" id="SNZH01000018">
    <property type="protein sequence ID" value="TDR38981.1"/>
    <property type="molecule type" value="Genomic_DNA"/>
</dbReference>
<dbReference type="PANTHER" id="PTHR33751">
    <property type="entry name" value="CBB3-TYPE CYTOCHROME C OXIDASE SUBUNIT FIXP"/>
    <property type="match status" value="1"/>
</dbReference>
<dbReference type="GO" id="GO:0009055">
    <property type="term" value="F:electron transfer activity"/>
    <property type="evidence" value="ECO:0007669"/>
    <property type="project" value="InterPro"/>
</dbReference>
<dbReference type="Gene3D" id="1.10.760.10">
    <property type="entry name" value="Cytochrome c-like domain"/>
    <property type="match status" value="1"/>
</dbReference>
<keyword evidence="5 6" id="KW-0408">Iron</keyword>
<evidence type="ECO:0000256" key="6">
    <source>
        <dbReference type="PROSITE-ProRule" id="PRU00433"/>
    </source>
</evidence>
<dbReference type="GO" id="GO:0020037">
    <property type="term" value="F:heme binding"/>
    <property type="evidence" value="ECO:0007669"/>
    <property type="project" value="InterPro"/>
</dbReference>
<dbReference type="InterPro" id="IPR036909">
    <property type="entry name" value="Cyt_c-like_dom_sf"/>
</dbReference>
<dbReference type="AlphaFoldDB" id="A0A4R6YNC3"/>
<proteinExistence type="predicted"/>
<gene>
    <name evidence="9" type="ORF">DFR29_118124</name>
</gene>
<keyword evidence="2 6" id="KW-0349">Heme</keyword>
<sequence>MPRLILAALAAAACLSAPLPAQAQAPAKPARLGLCAACHGESGRAPIKGTPHLAGQDLDYLKSALAAYRSGARDVAVMRAAVGALSQAELDQLAAWYAQQPPAP</sequence>
<dbReference type="SUPFAM" id="SSF46626">
    <property type="entry name" value="Cytochrome c"/>
    <property type="match status" value="1"/>
</dbReference>
<evidence type="ECO:0000256" key="3">
    <source>
        <dbReference type="ARBA" id="ARBA00022723"/>
    </source>
</evidence>
<feature type="chain" id="PRO_5020489850" evidence="7">
    <location>
        <begin position="24"/>
        <end position="104"/>
    </location>
</feature>
<dbReference type="Proteomes" id="UP000295293">
    <property type="component" value="Unassembled WGS sequence"/>
</dbReference>
<evidence type="ECO:0000256" key="1">
    <source>
        <dbReference type="ARBA" id="ARBA00022448"/>
    </source>
</evidence>
<feature type="signal peptide" evidence="7">
    <location>
        <begin position="1"/>
        <end position="23"/>
    </location>
</feature>
<evidence type="ECO:0000256" key="4">
    <source>
        <dbReference type="ARBA" id="ARBA00022982"/>
    </source>
</evidence>
<evidence type="ECO:0000256" key="5">
    <source>
        <dbReference type="ARBA" id="ARBA00023004"/>
    </source>
</evidence>
<feature type="domain" description="Cytochrome c" evidence="8">
    <location>
        <begin position="22"/>
        <end position="101"/>
    </location>
</feature>
<evidence type="ECO:0000256" key="2">
    <source>
        <dbReference type="ARBA" id="ARBA00022617"/>
    </source>
</evidence>
<dbReference type="PANTHER" id="PTHR33751:SF9">
    <property type="entry name" value="CYTOCHROME C4"/>
    <property type="match status" value="1"/>
</dbReference>
<comment type="caution">
    <text evidence="9">The sequence shown here is derived from an EMBL/GenBank/DDBJ whole genome shotgun (WGS) entry which is preliminary data.</text>
</comment>
<keyword evidence="4" id="KW-0249">Electron transport</keyword>